<comment type="caution">
    <text evidence="1">The sequence shown here is derived from an EMBL/GenBank/DDBJ whole genome shotgun (WGS) entry which is preliminary data.</text>
</comment>
<name>A0ABR9TRS4_9FLAO</name>
<dbReference type="Proteomes" id="UP000640614">
    <property type="component" value="Unassembled WGS sequence"/>
</dbReference>
<dbReference type="EMBL" id="PRDM01000006">
    <property type="protein sequence ID" value="MBE8727971.1"/>
    <property type="molecule type" value="Genomic_DNA"/>
</dbReference>
<gene>
    <name evidence="1" type="ORF">C4F50_23895</name>
</gene>
<organism evidence="1 2">
    <name type="scientific">Flavobacterium hungaricum</name>
    <dbReference type="NCBI Taxonomy" id="2082725"/>
    <lineage>
        <taxon>Bacteria</taxon>
        <taxon>Pseudomonadati</taxon>
        <taxon>Bacteroidota</taxon>
        <taxon>Flavobacteriia</taxon>
        <taxon>Flavobacteriales</taxon>
        <taxon>Flavobacteriaceae</taxon>
        <taxon>Flavobacterium</taxon>
    </lineage>
</organism>
<evidence type="ECO:0000313" key="2">
    <source>
        <dbReference type="Proteomes" id="UP000640614"/>
    </source>
</evidence>
<proteinExistence type="predicted"/>
<sequence>MLTQYSGLSKEVRDFVNYTVLDCLKLNSQLRLRGVFKSKVVKPKQDNFWFLSWSDIIELRMAIVDENMFEVFKIVFGITEKDFIKLEMFNAFAVYGWIAKQVSEMIKIEFQELSNDLTDEEKNAGAEELQEFGYSLTLDVLTKGDLLKSDDWLRIAYAKIFRKLCIDKKRYDINKTLQENASRKLKRDS</sequence>
<reference evidence="1 2" key="1">
    <citation type="submission" date="2018-07" db="EMBL/GenBank/DDBJ databases">
        <title>Genome assembly of strain KB82.</title>
        <authorList>
            <person name="Kukolya J."/>
            <person name="Horvath B."/>
            <person name="Nagy I."/>
            <person name="Toth A."/>
        </authorList>
    </citation>
    <scope>NUCLEOTIDE SEQUENCE [LARGE SCALE GENOMIC DNA]</scope>
    <source>
        <strain evidence="1 2">Kb82</strain>
    </source>
</reference>
<keyword evidence="2" id="KW-1185">Reference proteome</keyword>
<evidence type="ECO:0000313" key="1">
    <source>
        <dbReference type="EMBL" id="MBE8727971.1"/>
    </source>
</evidence>
<accession>A0ABR9TRS4</accession>
<protein>
    <submittedName>
        <fullName evidence="1">Uncharacterized protein</fullName>
    </submittedName>
</protein>